<comment type="caution">
    <text evidence="3">The sequence shown here is derived from an EMBL/GenBank/DDBJ whole genome shotgun (WGS) entry which is preliminary data.</text>
</comment>
<keyword evidence="2" id="KW-0472">Membrane</keyword>
<evidence type="ECO:0000313" key="3">
    <source>
        <dbReference type="EMBL" id="KRL85278.1"/>
    </source>
</evidence>
<evidence type="ECO:0000313" key="4">
    <source>
        <dbReference type="Proteomes" id="UP000051048"/>
    </source>
</evidence>
<evidence type="ECO:0000256" key="1">
    <source>
        <dbReference type="SAM" id="MobiDB-lite"/>
    </source>
</evidence>
<evidence type="ECO:0000256" key="2">
    <source>
        <dbReference type="SAM" id="Phobius"/>
    </source>
</evidence>
<keyword evidence="2" id="KW-0812">Transmembrane</keyword>
<proteinExistence type="predicted"/>
<accession>A0A0R1TWY0</accession>
<sequence>MSQQAARKLNQQPQQSANVKFQKKHIKGETIVSRYLVPNTFLFVTVLAVSVALAIWTVCLSAQLTSAQSSLQAVTQKTIQLHEKNVTTSQTVSELSSRARLEKIAKKAGLSMKENSTRNVTK</sequence>
<dbReference type="PATRIC" id="fig|1423740.3.peg.694"/>
<protein>
    <recommendedName>
        <fullName evidence="5">Cell division protein FtsL</fullName>
    </recommendedName>
</protein>
<feature type="compositionally biased region" description="Polar residues" evidence="1">
    <location>
        <begin position="1"/>
        <end position="19"/>
    </location>
</feature>
<reference evidence="3 4" key="1">
    <citation type="journal article" date="2015" name="Genome Announc.">
        <title>Expanding the biotechnology potential of lactobacilli through comparative genomics of 213 strains and associated genera.</title>
        <authorList>
            <person name="Sun Z."/>
            <person name="Harris H.M."/>
            <person name="McCann A."/>
            <person name="Guo C."/>
            <person name="Argimon S."/>
            <person name="Zhang W."/>
            <person name="Yang X."/>
            <person name="Jeffery I.B."/>
            <person name="Cooney J.C."/>
            <person name="Kagawa T.F."/>
            <person name="Liu W."/>
            <person name="Song Y."/>
            <person name="Salvetti E."/>
            <person name="Wrobel A."/>
            <person name="Rasinkangas P."/>
            <person name="Parkhill J."/>
            <person name="Rea M.C."/>
            <person name="O'Sullivan O."/>
            <person name="Ritari J."/>
            <person name="Douillard F.P."/>
            <person name="Paul Ross R."/>
            <person name="Yang R."/>
            <person name="Briner A.E."/>
            <person name="Felis G.E."/>
            <person name="de Vos W.M."/>
            <person name="Barrangou R."/>
            <person name="Klaenhammer T.R."/>
            <person name="Caufield P.W."/>
            <person name="Cui Y."/>
            <person name="Zhang H."/>
            <person name="O'Toole P.W."/>
        </authorList>
    </citation>
    <scope>NUCLEOTIDE SEQUENCE [LARGE SCALE GENOMIC DNA]</scope>
    <source>
        <strain evidence="3 4">DSM 15833</strain>
    </source>
</reference>
<organism evidence="3 4">
    <name type="scientific">Ligilactobacillus equi DSM 15833 = JCM 10991</name>
    <dbReference type="NCBI Taxonomy" id="1423740"/>
    <lineage>
        <taxon>Bacteria</taxon>
        <taxon>Bacillati</taxon>
        <taxon>Bacillota</taxon>
        <taxon>Bacilli</taxon>
        <taxon>Lactobacillales</taxon>
        <taxon>Lactobacillaceae</taxon>
        <taxon>Ligilactobacillus</taxon>
    </lineage>
</organism>
<keyword evidence="2" id="KW-1133">Transmembrane helix</keyword>
<name>A0A0R1TWY0_9LACO</name>
<dbReference type="AlphaFoldDB" id="A0A0R1TWY0"/>
<feature type="transmembrane region" description="Helical" evidence="2">
    <location>
        <begin position="41"/>
        <end position="62"/>
    </location>
</feature>
<feature type="region of interest" description="Disordered" evidence="1">
    <location>
        <begin position="1"/>
        <end position="21"/>
    </location>
</feature>
<dbReference type="EMBL" id="AZFH01000001">
    <property type="protein sequence ID" value="KRL85278.1"/>
    <property type="molecule type" value="Genomic_DNA"/>
</dbReference>
<gene>
    <name evidence="3" type="ORF">FC36_GL000648</name>
</gene>
<dbReference type="Proteomes" id="UP000051048">
    <property type="component" value="Unassembled WGS sequence"/>
</dbReference>
<dbReference type="RefSeq" id="WP_025020233.1">
    <property type="nucleotide sequence ID" value="NZ_AZFH01000001.1"/>
</dbReference>
<dbReference type="STRING" id="1423740.FC36_GL000648"/>
<evidence type="ECO:0008006" key="5">
    <source>
        <dbReference type="Google" id="ProtNLM"/>
    </source>
</evidence>